<proteinExistence type="predicted"/>
<reference evidence="1" key="1">
    <citation type="journal article" date="2021" name="New Phytol.">
        <title>Evolutionary innovations through gain and loss of genes in the ectomycorrhizal Boletales.</title>
        <authorList>
            <person name="Wu G."/>
            <person name="Miyauchi S."/>
            <person name="Morin E."/>
            <person name="Kuo A."/>
            <person name="Drula E."/>
            <person name="Varga T."/>
            <person name="Kohler A."/>
            <person name="Feng B."/>
            <person name="Cao Y."/>
            <person name="Lipzen A."/>
            <person name="Daum C."/>
            <person name="Hundley H."/>
            <person name="Pangilinan J."/>
            <person name="Johnson J."/>
            <person name="Barry K."/>
            <person name="LaButti K."/>
            <person name="Ng V."/>
            <person name="Ahrendt S."/>
            <person name="Min B."/>
            <person name="Choi I.G."/>
            <person name="Park H."/>
            <person name="Plett J.M."/>
            <person name="Magnuson J."/>
            <person name="Spatafora J.W."/>
            <person name="Nagy L.G."/>
            <person name="Henrissat B."/>
            <person name="Grigoriev I.V."/>
            <person name="Yang Z.L."/>
            <person name="Xu J."/>
            <person name="Martin F.M."/>
        </authorList>
    </citation>
    <scope>NUCLEOTIDE SEQUENCE</scope>
    <source>
        <strain evidence="1">ATCC 28755</strain>
    </source>
</reference>
<protein>
    <submittedName>
        <fullName evidence="1">Uncharacterized protein</fullName>
    </submittedName>
</protein>
<dbReference type="Proteomes" id="UP000790377">
    <property type="component" value="Unassembled WGS sequence"/>
</dbReference>
<keyword evidence="2" id="KW-1185">Reference proteome</keyword>
<name>A0ACB8AS89_9AGAM</name>
<evidence type="ECO:0000313" key="2">
    <source>
        <dbReference type="Proteomes" id="UP000790377"/>
    </source>
</evidence>
<accession>A0ACB8AS89</accession>
<sequence length="1209" mass="135425">MEKIRELAQGTTNYSREFKIARNLLAEVGPCASDLSLRRALQTTPMPDDAGTDGSVTIQRSVQRFIEEWAFAIPNADITSKGFNVTPKFAQLLQILKSCKAYGEDFRGIIFVHHRELALSMVELLHSLVDELEFIHPFAISDDSLALFFKLDAYQKFSDGKYNLLIITKSLEDLDIPKALVAIRYNLFESQISVIYARAHTQGRSSHLIHLVEKGNDFHRRILSEYTGATQGDFWVETISRHGEHPPPPFPLKENATTYHLDEKDASQILLDPTTSGWIRPADALTIVYRLAGQLQSVLERPSSQPLLHTIEQQDQAFVCTVMLPPGLPVQQVVGPACLTPHYARRMACFQICIQIFECGALDSRLFLLPQSDDNSPHNTQDKPSQPGKTTGSRCYIHKKPDFWINSLSVTTRSLYPLLLTVKNPEGLSEPYASILFLTRQPLPRLPEFKLFLEGLPFSVQLRQGGRFDLEPDRLEQLHRYTLRLCRGVANKSFTCSVEKMPYFLAPLNPSYPGSPQCENIANFQAAIAWDTVILGGEKWAVPLKQDDSLSTADVEDVVVQDRWVEFTRRFFIIRLRDDLNPMSKPADSPRESGFANLVEYCKARRKGFEGLQDYKQPLIEVSKVASTSNYLNPVFKLMPESAKAGARYLIPELCAKFTVPGSTLRTALLLPSVTRRIDDFLVVKELNAKFFNHAISEELLLAAISAPSAGFECDYERLELLGDAFLKYLSSLYLFVTNPAQHEGALHTARQSIISNKVLFQCADQVRLPQYIQGKPFPHKMWQPPNFTVDRKAQGDDGQSEGTLQGSEIQNDGAENPVAAEDMGKPSKPAKTKKYRDDQVAQWLGDKARQTIADVVEAIIGAAYISGGSELALKATKALRVPVPLIEQWDDFRFKAQTLPSHAIITLRDSTIKAVETIIGHHFNHPHLLSQALTHASIQGYEGTCYERLEFIGDAILDFMVICHVFNRNDQLSPGAMTLLKGAMVSNSALAAVCVWSGLHEHLMFESHSLANNIRTYAEQLKLKQQEEYESASRESRSPGQFWLEIEPPKALSDLVESIIGALYVSDGFSLTGGEAVFNKILRPFYDLHITLKTLSHHPTKLLFELLQAHGCQQFEILKDKYTARRWTLTNPGNLVVVHDIILASAPDATKHSAGRRASILALDALEGDPDFMAHNCDCRMSIQNRKARKKAVDKMLADLVDENGSSP</sequence>
<dbReference type="EMBL" id="MU267593">
    <property type="protein sequence ID" value="KAH7916192.1"/>
    <property type="molecule type" value="Genomic_DNA"/>
</dbReference>
<gene>
    <name evidence="1" type="ORF">BJ138DRAFT_996390</name>
</gene>
<organism evidence="1 2">
    <name type="scientific">Hygrophoropsis aurantiaca</name>
    <dbReference type="NCBI Taxonomy" id="72124"/>
    <lineage>
        <taxon>Eukaryota</taxon>
        <taxon>Fungi</taxon>
        <taxon>Dikarya</taxon>
        <taxon>Basidiomycota</taxon>
        <taxon>Agaricomycotina</taxon>
        <taxon>Agaricomycetes</taxon>
        <taxon>Agaricomycetidae</taxon>
        <taxon>Boletales</taxon>
        <taxon>Coniophorineae</taxon>
        <taxon>Hygrophoropsidaceae</taxon>
        <taxon>Hygrophoropsis</taxon>
    </lineage>
</organism>
<evidence type="ECO:0000313" key="1">
    <source>
        <dbReference type="EMBL" id="KAH7916192.1"/>
    </source>
</evidence>
<comment type="caution">
    <text evidence="1">The sequence shown here is derived from an EMBL/GenBank/DDBJ whole genome shotgun (WGS) entry which is preliminary data.</text>
</comment>